<feature type="transmembrane region" description="Helical" evidence="2">
    <location>
        <begin position="158"/>
        <end position="175"/>
    </location>
</feature>
<accession>A0A563E8J9</accession>
<reference evidence="3 4" key="2">
    <citation type="submission" date="2019-08" db="EMBL/GenBank/DDBJ databases">
        <title>Jejuicoccus antrihumi gen. nov., sp. nov., a new member of the family Dermacoccaceae isolated from a cave.</title>
        <authorList>
            <person name="Schumann P."/>
            <person name="Kim I.S."/>
        </authorList>
    </citation>
    <scope>NUCLEOTIDE SEQUENCE [LARGE SCALE GENOMIC DNA]</scope>
    <source>
        <strain evidence="3 4">C5-26</strain>
    </source>
</reference>
<feature type="region of interest" description="Disordered" evidence="1">
    <location>
        <begin position="54"/>
        <end position="76"/>
    </location>
</feature>
<sequence length="313" mass="33619">MHPSSLIFVLIVAVWAAYLLQHWIRRREALVTARSVDQFSEAMRVLEHRGTAPAHDDTVAVKKSSTTTPAQVSTPLPRTSLRAGSVMTSDTPTEQTRTPIDEPVHELDAVSAPVRVGSHVIRALAALNSRRVRGIALLASLALLAFAVVLAPFGMLPWWSPVVSLVLVGGVFAWLRKEAVAEQSARGEDREATVSTTRPVQRPAVHSGPQLGGAQRVAMPSRDLVFDNAQPAPSATAKPTPQAEQVEGSWSPVPVPRPTYTMKAKAEPTAPSLPESSQSTAARHADTPIDELPFDGLALDEDLEELPSVFRAG</sequence>
<feature type="compositionally biased region" description="Acidic residues" evidence="1">
    <location>
        <begin position="288"/>
        <end position="298"/>
    </location>
</feature>
<dbReference type="RefSeq" id="WP_146315042.1">
    <property type="nucleotide sequence ID" value="NZ_VCQV01000002.1"/>
</dbReference>
<feature type="compositionally biased region" description="Basic and acidic residues" evidence="1">
    <location>
        <begin position="183"/>
        <end position="192"/>
    </location>
</feature>
<evidence type="ECO:0000256" key="1">
    <source>
        <dbReference type="SAM" id="MobiDB-lite"/>
    </source>
</evidence>
<gene>
    <name evidence="3" type="ORF">FGL98_02310</name>
</gene>
<dbReference type="OrthoDB" id="3218604at2"/>
<feature type="region of interest" description="Disordered" evidence="1">
    <location>
        <begin position="183"/>
        <end position="214"/>
    </location>
</feature>
<feature type="compositionally biased region" description="Polar residues" evidence="1">
    <location>
        <begin position="63"/>
        <end position="76"/>
    </location>
</feature>
<keyword evidence="2" id="KW-0472">Membrane</keyword>
<keyword evidence="2" id="KW-1133">Transmembrane helix</keyword>
<evidence type="ECO:0000256" key="2">
    <source>
        <dbReference type="SAM" id="Phobius"/>
    </source>
</evidence>
<evidence type="ECO:0000313" key="3">
    <source>
        <dbReference type="EMBL" id="TWP38639.1"/>
    </source>
</evidence>
<dbReference type="AlphaFoldDB" id="A0A563E8J9"/>
<reference evidence="3 4" key="1">
    <citation type="submission" date="2019-05" db="EMBL/GenBank/DDBJ databases">
        <authorList>
            <person name="Lee S.D."/>
        </authorList>
    </citation>
    <scope>NUCLEOTIDE SEQUENCE [LARGE SCALE GENOMIC DNA]</scope>
    <source>
        <strain evidence="3 4">C5-26</strain>
    </source>
</reference>
<feature type="compositionally biased region" description="Polar residues" evidence="1">
    <location>
        <begin position="231"/>
        <end position="243"/>
    </location>
</feature>
<keyword evidence="2" id="KW-0812">Transmembrane</keyword>
<feature type="transmembrane region" description="Helical" evidence="2">
    <location>
        <begin position="132"/>
        <end position="152"/>
    </location>
</feature>
<feature type="region of interest" description="Disordered" evidence="1">
    <location>
        <begin position="227"/>
        <end position="298"/>
    </location>
</feature>
<dbReference type="EMBL" id="VCQV01000002">
    <property type="protein sequence ID" value="TWP38639.1"/>
    <property type="molecule type" value="Genomic_DNA"/>
</dbReference>
<proteinExistence type="predicted"/>
<name>A0A563E8J9_9MICO</name>
<evidence type="ECO:0000313" key="4">
    <source>
        <dbReference type="Proteomes" id="UP000320244"/>
    </source>
</evidence>
<organism evidence="3 4">
    <name type="scientific">Leekyejoonella antrihumi</name>
    <dbReference type="NCBI Taxonomy" id="1660198"/>
    <lineage>
        <taxon>Bacteria</taxon>
        <taxon>Bacillati</taxon>
        <taxon>Actinomycetota</taxon>
        <taxon>Actinomycetes</taxon>
        <taxon>Micrococcales</taxon>
        <taxon>Dermacoccaceae</taxon>
        <taxon>Leekyejoonella</taxon>
    </lineage>
</organism>
<feature type="transmembrane region" description="Helical" evidence="2">
    <location>
        <begin position="6"/>
        <end position="24"/>
    </location>
</feature>
<dbReference type="Proteomes" id="UP000320244">
    <property type="component" value="Unassembled WGS sequence"/>
</dbReference>
<keyword evidence="4" id="KW-1185">Reference proteome</keyword>
<protein>
    <submittedName>
        <fullName evidence="3">Uncharacterized protein</fullName>
    </submittedName>
</protein>
<comment type="caution">
    <text evidence="3">The sequence shown here is derived from an EMBL/GenBank/DDBJ whole genome shotgun (WGS) entry which is preliminary data.</text>
</comment>